<feature type="compositionally biased region" description="Basic and acidic residues" evidence="1">
    <location>
        <begin position="1"/>
        <end position="14"/>
    </location>
</feature>
<keyword evidence="3" id="KW-1185">Reference proteome</keyword>
<accession>A0ABQ9I3V2</accession>
<evidence type="ECO:0000313" key="2">
    <source>
        <dbReference type="EMBL" id="KAJ8890934.1"/>
    </source>
</evidence>
<comment type="caution">
    <text evidence="2">The sequence shown here is derived from an EMBL/GenBank/DDBJ whole genome shotgun (WGS) entry which is preliminary data.</text>
</comment>
<name>A0ABQ9I3V2_9NEOP</name>
<evidence type="ECO:0000313" key="3">
    <source>
        <dbReference type="Proteomes" id="UP001159363"/>
    </source>
</evidence>
<proteinExistence type="predicted"/>
<reference evidence="2 3" key="1">
    <citation type="submission" date="2023-02" db="EMBL/GenBank/DDBJ databases">
        <title>LHISI_Scaffold_Assembly.</title>
        <authorList>
            <person name="Stuart O.P."/>
            <person name="Cleave R."/>
            <person name="Magrath M.J.L."/>
            <person name="Mikheyev A.S."/>
        </authorList>
    </citation>
    <scope>NUCLEOTIDE SEQUENCE [LARGE SCALE GENOMIC DNA]</scope>
    <source>
        <strain evidence="2">Daus_M_001</strain>
        <tissue evidence="2">Leg muscle</tissue>
    </source>
</reference>
<feature type="compositionally biased region" description="Low complexity" evidence="1">
    <location>
        <begin position="143"/>
        <end position="156"/>
    </location>
</feature>
<feature type="compositionally biased region" description="Pro residues" evidence="1">
    <location>
        <begin position="118"/>
        <end position="131"/>
    </location>
</feature>
<organism evidence="2 3">
    <name type="scientific">Dryococelus australis</name>
    <dbReference type="NCBI Taxonomy" id="614101"/>
    <lineage>
        <taxon>Eukaryota</taxon>
        <taxon>Metazoa</taxon>
        <taxon>Ecdysozoa</taxon>
        <taxon>Arthropoda</taxon>
        <taxon>Hexapoda</taxon>
        <taxon>Insecta</taxon>
        <taxon>Pterygota</taxon>
        <taxon>Neoptera</taxon>
        <taxon>Polyneoptera</taxon>
        <taxon>Phasmatodea</taxon>
        <taxon>Verophasmatodea</taxon>
        <taxon>Anareolatae</taxon>
        <taxon>Phasmatidae</taxon>
        <taxon>Eurycanthinae</taxon>
        <taxon>Dryococelus</taxon>
    </lineage>
</organism>
<dbReference type="Proteomes" id="UP001159363">
    <property type="component" value="Chromosome 3"/>
</dbReference>
<feature type="region of interest" description="Disordered" evidence="1">
    <location>
        <begin position="113"/>
        <end position="167"/>
    </location>
</feature>
<gene>
    <name evidence="2" type="ORF">PR048_010443</name>
</gene>
<evidence type="ECO:0000256" key="1">
    <source>
        <dbReference type="SAM" id="MobiDB-lite"/>
    </source>
</evidence>
<feature type="region of interest" description="Disordered" evidence="1">
    <location>
        <begin position="1"/>
        <end position="39"/>
    </location>
</feature>
<sequence length="346" mass="38370">MKGREKRDVPEKTRRPAAFSGTIPTCENPGATRPGIEPGSPWWEARTLSCFKALNAQSNSIHLEVWHALPPCNGCERCVFPASFAPRHGVARAHPPVWTPPLPHRALRRAPCSLRRPASPPPPPATPPPGLEPVRRPRSSSGPYAAPAVAPAIRRPPLAPRHIGKRPQHQYDVAPFRAYVCERDRKRHIQRESERERERERECVCVERGMSGEIRLVLPPVKSTMNHNFTAAPKNTAAIEVKCGINAVHVNRIPSPGKDNKCLPARRAAQDDLMNSIRNVDALLLLKMPSCLNSTSSVYTTMADKFGILMRCCENRLGQTEIDDDKHVCCLQYYGTSVTCPVVKPG</sequence>
<dbReference type="EMBL" id="JARBHB010000003">
    <property type="protein sequence ID" value="KAJ8890934.1"/>
    <property type="molecule type" value="Genomic_DNA"/>
</dbReference>
<protein>
    <submittedName>
        <fullName evidence="2">Uncharacterized protein</fullName>
    </submittedName>
</protein>